<dbReference type="InterPro" id="IPR014729">
    <property type="entry name" value="Rossmann-like_a/b/a_fold"/>
</dbReference>
<evidence type="ECO:0000256" key="12">
    <source>
        <dbReference type="HAMAP-Rule" id="MF_00063"/>
    </source>
</evidence>
<keyword evidence="5 12" id="KW-0411">Iron-sulfur</keyword>
<evidence type="ECO:0000256" key="8">
    <source>
        <dbReference type="ARBA" id="ARBA00024386"/>
    </source>
</evidence>
<feature type="binding site" evidence="12">
    <location>
        <position position="125"/>
    </location>
    <ligand>
        <name>[4Fe-4S] cluster</name>
        <dbReference type="ChEBI" id="CHEBI:49883"/>
    </ligand>
</feature>
<dbReference type="InterPro" id="IPR004511">
    <property type="entry name" value="PAPS/APS_Rdtase"/>
</dbReference>
<gene>
    <name evidence="12" type="primary">cysH</name>
    <name evidence="14" type="ORF">P9989_03185</name>
</gene>
<accession>A0ABY8J1H2</accession>
<name>A0ABY8J1H2_9BACI</name>
<dbReference type="PANTHER" id="PTHR46509:SF1">
    <property type="entry name" value="PHOSPHOADENOSINE PHOSPHOSULFATE REDUCTASE"/>
    <property type="match status" value="1"/>
</dbReference>
<dbReference type="InterPro" id="IPR011798">
    <property type="entry name" value="APS_reductase"/>
</dbReference>
<evidence type="ECO:0000256" key="11">
    <source>
        <dbReference type="ARBA" id="ARBA00032041"/>
    </source>
</evidence>
<dbReference type="Proteomes" id="UP001221597">
    <property type="component" value="Chromosome"/>
</dbReference>
<feature type="active site" description="Nucleophile; cysteine thiosulfonate intermediate" evidence="12">
    <location>
        <position position="232"/>
    </location>
</feature>
<comment type="similarity">
    <text evidence="1 12">Belongs to the PAPS reductase family. CysH subfamily.</text>
</comment>
<evidence type="ECO:0000256" key="1">
    <source>
        <dbReference type="ARBA" id="ARBA00009732"/>
    </source>
</evidence>
<dbReference type="Pfam" id="PF01507">
    <property type="entry name" value="PAPS_reduct"/>
    <property type="match status" value="1"/>
</dbReference>
<dbReference type="HAMAP" id="MF_00063">
    <property type="entry name" value="CysH"/>
    <property type="match status" value="1"/>
</dbReference>
<evidence type="ECO:0000256" key="10">
    <source>
        <dbReference type="ARBA" id="ARBA00030894"/>
    </source>
</evidence>
<reference evidence="14 15" key="1">
    <citation type="submission" date="2023-04" db="EMBL/GenBank/DDBJ databases">
        <title>Genome sequence of Halobacillus naozhouensis KACC 21980.</title>
        <authorList>
            <person name="Kim S."/>
            <person name="Heo J."/>
            <person name="Kwon S.-W."/>
        </authorList>
    </citation>
    <scope>NUCLEOTIDE SEQUENCE [LARGE SCALE GENOMIC DNA]</scope>
    <source>
        <strain evidence="14 15">KCTC 13234</strain>
    </source>
</reference>
<evidence type="ECO:0000313" key="15">
    <source>
        <dbReference type="Proteomes" id="UP001221597"/>
    </source>
</evidence>
<comment type="function">
    <text evidence="6 12">Catalyzes the formation of sulfite from adenosine 5'-phosphosulfate (APS) using thioredoxin as an electron donor.</text>
</comment>
<organism evidence="14 15">
    <name type="scientific">Halobacillus naozhouensis</name>
    <dbReference type="NCBI Taxonomy" id="554880"/>
    <lineage>
        <taxon>Bacteria</taxon>
        <taxon>Bacillati</taxon>
        <taxon>Bacillota</taxon>
        <taxon>Bacilli</taxon>
        <taxon>Bacillales</taxon>
        <taxon>Bacillaceae</taxon>
        <taxon>Halobacillus</taxon>
    </lineage>
</organism>
<dbReference type="NCBIfam" id="NF002537">
    <property type="entry name" value="PRK02090.1"/>
    <property type="match status" value="1"/>
</dbReference>
<keyword evidence="4 12" id="KW-0408">Iron</keyword>
<evidence type="ECO:0000256" key="4">
    <source>
        <dbReference type="ARBA" id="ARBA00023004"/>
    </source>
</evidence>
<dbReference type="PIRSF" id="PIRSF000857">
    <property type="entry name" value="PAPS_reductase"/>
    <property type="match status" value="1"/>
</dbReference>
<keyword evidence="12" id="KW-0479">Metal-binding</keyword>
<feature type="binding site" evidence="12">
    <location>
        <position position="207"/>
    </location>
    <ligand>
        <name>[4Fe-4S] cluster</name>
        <dbReference type="ChEBI" id="CHEBI:49883"/>
    </ligand>
</feature>
<feature type="domain" description="Phosphoadenosine phosphosulphate reductase" evidence="13">
    <location>
        <begin position="42"/>
        <end position="213"/>
    </location>
</feature>
<dbReference type="PANTHER" id="PTHR46509">
    <property type="entry name" value="PHOSPHOADENOSINE PHOSPHOSULFATE REDUCTASE"/>
    <property type="match status" value="1"/>
</dbReference>
<dbReference type="NCBIfam" id="TIGR00434">
    <property type="entry name" value="cysH"/>
    <property type="match status" value="1"/>
</dbReference>
<evidence type="ECO:0000259" key="13">
    <source>
        <dbReference type="Pfam" id="PF01507"/>
    </source>
</evidence>
<dbReference type="InterPro" id="IPR002500">
    <property type="entry name" value="PAPS_reduct_dom"/>
</dbReference>
<dbReference type="EC" id="1.8.4.10" evidence="8 12"/>
<evidence type="ECO:0000256" key="9">
    <source>
        <dbReference type="ARBA" id="ARBA00029514"/>
    </source>
</evidence>
<comment type="catalytic activity">
    <reaction evidence="12">
        <text>[thioredoxin]-disulfide + sulfite + AMP + 2 H(+) = adenosine 5'-phosphosulfate + [thioredoxin]-dithiol</text>
        <dbReference type="Rhea" id="RHEA:21976"/>
        <dbReference type="Rhea" id="RHEA-COMP:10698"/>
        <dbReference type="Rhea" id="RHEA-COMP:10700"/>
        <dbReference type="ChEBI" id="CHEBI:15378"/>
        <dbReference type="ChEBI" id="CHEBI:17359"/>
        <dbReference type="ChEBI" id="CHEBI:29950"/>
        <dbReference type="ChEBI" id="CHEBI:50058"/>
        <dbReference type="ChEBI" id="CHEBI:58243"/>
        <dbReference type="ChEBI" id="CHEBI:456215"/>
        <dbReference type="EC" id="1.8.4.10"/>
    </reaction>
</comment>
<comment type="subcellular location">
    <subcellularLocation>
        <location evidence="12">Cytoplasm</location>
    </subcellularLocation>
</comment>
<dbReference type="NCBIfam" id="TIGR02055">
    <property type="entry name" value="APS_reductase"/>
    <property type="match status" value="1"/>
</dbReference>
<evidence type="ECO:0000256" key="3">
    <source>
        <dbReference type="ARBA" id="ARBA00023002"/>
    </source>
</evidence>
<evidence type="ECO:0000256" key="2">
    <source>
        <dbReference type="ARBA" id="ARBA00022490"/>
    </source>
</evidence>
<protein>
    <recommendedName>
        <fullName evidence="9 12">Adenosine 5'-phosphosulfate reductase</fullName>
        <shortName evidence="12">APS reductase</shortName>
        <ecNumber evidence="8 12">1.8.4.10</ecNumber>
    </recommendedName>
    <alternativeName>
        <fullName evidence="11 12">5'-adenylylsulfate reductase</fullName>
    </alternativeName>
    <alternativeName>
        <fullName evidence="10 12">Thioredoxin-dependent 5'-adenylylsulfate reductase</fullName>
    </alternativeName>
</protein>
<dbReference type="EMBL" id="CP121671">
    <property type="protein sequence ID" value="WFT75417.1"/>
    <property type="molecule type" value="Genomic_DNA"/>
</dbReference>
<dbReference type="GO" id="GO:0004604">
    <property type="term" value="F:phosphoadenylyl-sulfate reductase (thioredoxin) activity"/>
    <property type="evidence" value="ECO:0007669"/>
    <property type="project" value="UniProtKB-EC"/>
</dbReference>
<evidence type="ECO:0000256" key="7">
    <source>
        <dbReference type="ARBA" id="ARBA00024327"/>
    </source>
</evidence>
<sequence length="244" mass="28208">MTNNVVTYDSAFENPFPDRITKDHKQEAFQVLQWAYRSYDDIVYACSFGAEGIVLIDLISQVKKDAAIVFLDTDVHFQETYDLINAIKERFPDLQITMKKPDLTLQEQASKHGDELWNRNPDKCCYIRKIKPLEDALNGATAWISGLRREQSPSRSETNFVNKDDRFRSIKVCPLIHWTWEDVWEHIRTRNLPYNELHDRGYASIGCMPCTSPSEDPNDRSGRWQGFAKTECGLHTGSPKDSRS</sequence>
<comment type="cofactor">
    <cofactor evidence="12">
        <name>[4Fe-4S] cluster</name>
        <dbReference type="ChEBI" id="CHEBI:49883"/>
    </cofactor>
    <text evidence="12">Binds 1 [4Fe-4S] cluster per subunit.</text>
</comment>
<keyword evidence="3 12" id="KW-0560">Oxidoreductase</keyword>
<evidence type="ECO:0000256" key="5">
    <source>
        <dbReference type="ARBA" id="ARBA00023014"/>
    </source>
</evidence>
<comment type="pathway">
    <text evidence="7 12">Sulfur metabolism; hydrogen sulfide biosynthesis; sulfite from sulfate.</text>
</comment>
<dbReference type="RefSeq" id="WP_283077382.1">
    <property type="nucleotide sequence ID" value="NZ_CP121671.1"/>
</dbReference>
<proteinExistence type="inferred from homology"/>
<feature type="binding site" evidence="12">
    <location>
        <position position="210"/>
    </location>
    <ligand>
        <name>[4Fe-4S] cluster</name>
        <dbReference type="ChEBI" id="CHEBI:49883"/>
    </ligand>
</feature>
<keyword evidence="2 12" id="KW-0963">Cytoplasm</keyword>
<dbReference type="Gene3D" id="3.40.50.620">
    <property type="entry name" value="HUPs"/>
    <property type="match status" value="1"/>
</dbReference>
<keyword evidence="15" id="KW-1185">Reference proteome</keyword>
<evidence type="ECO:0000313" key="14">
    <source>
        <dbReference type="EMBL" id="WFT75417.1"/>
    </source>
</evidence>
<dbReference type="SUPFAM" id="SSF52402">
    <property type="entry name" value="Adenine nucleotide alpha hydrolases-like"/>
    <property type="match status" value="1"/>
</dbReference>
<dbReference type="CDD" id="cd23945">
    <property type="entry name" value="PAPS_reductase"/>
    <property type="match status" value="1"/>
</dbReference>
<feature type="binding site" evidence="12">
    <location>
        <position position="124"/>
    </location>
    <ligand>
        <name>[4Fe-4S] cluster</name>
        <dbReference type="ChEBI" id="CHEBI:49883"/>
    </ligand>
</feature>
<evidence type="ECO:0000256" key="6">
    <source>
        <dbReference type="ARBA" id="ARBA00024298"/>
    </source>
</evidence>